<keyword evidence="2 5" id="KW-0413">Isomerase</keyword>
<evidence type="ECO:0000256" key="1">
    <source>
        <dbReference type="ARBA" id="ARBA00022729"/>
    </source>
</evidence>
<dbReference type="Gene3D" id="3.10.50.40">
    <property type="match status" value="2"/>
</dbReference>
<feature type="domain" description="PpiC" evidence="4">
    <location>
        <begin position="296"/>
        <end position="393"/>
    </location>
</feature>
<dbReference type="InterPro" id="IPR027304">
    <property type="entry name" value="Trigger_fact/SurA_dom_sf"/>
</dbReference>
<proteinExistence type="predicted"/>
<dbReference type="SUPFAM" id="SSF54534">
    <property type="entry name" value="FKBP-like"/>
    <property type="match status" value="2"/>
</dbReference>
<evidence type="ECO:0000256" key="3">
    <source>
        <dbReference type="SAM" id="SignalP"/>
    </source>
</evidence>
<dbReference type="GO" id="GO:0016853">
    <property type="term" value="F:isomerase activity"/>
    <property type="evidence" value="ECO:0007669"/>
    <property type="project" value="UniProtKB-KW"/>
</dbReference>
<comment type="caution">
    <text evidence="5">The sequence shown here is derived from an EMBL/GenBank/DDBJ whole genome shotgun (WGS) entry which is preliminary data.</text>
</comment>
<name>A0ABR9AL63_9BACT</name>
<dbReference type="Proteomes" id="UP000647133">
    <property type="component" value="Unassembled WGS sequence"/>
</dbReference>
<protein>
    <submittedName>
        <fullName evidence="5">Peptidylprolyl isomerase</fullName>
    </submittedName>
</protein>
<dbReference type="PANTHER" id="PTHR47637">
    <property type="entry name" value="CHAPERONE SURA"/>
    <property type="match status" value="1"/>
</dbReference>
<organism evidence="5 6">
    <name type="scientific">Echinicola arenosa</name>
    <dbReference type="NCBI Taxonomy" id="2774144"/>
    <lineage>
        <taxon>Bacteria</taxon>
        <taxon>Pseudomonadati</taxon>
        <taxon>Bacteroidota</taxon>
        <taxon>Cytophagia</taxon>
        <taxon>Cytophagales</taxon>
        <taxon>Cyclobacteriaceae</taxon>
        <taxon>Echinicola</taxon>
    </lineage>
</organism>
<feature type="signal peptide" evidence="3">
    <location>
        <begin position="1"/>
        <end position="27"/>
    </location>
</feature>
<dbReference type="EMBL" id="JACYTQ010000002">
    <property type="protein sequence ID" value="MBD8488344.1"/>
    <property type="molecule type" value="Genomic_DNA"/>
</dbReference>
<reference evidence="5 6" key="1">
    <citation type="submission" date="2020-09" db="EMBL/GenBank/DDBJ databases">
        <title>Echinicola sp. CAU 1574 isolated from sand of Sido Beach.</title>
        <authorList>
            <person name="Kim W."/>
        </authorList>
    </citation>
    <scope>NUCLEOTIDE SEQUENCE [LARGE SCALE GENOMIC DNA]</scope>
    <source>
        <strain evidence="5 6">CAU 1574</strain>
    </source>
</reference>
<dbReference type="InterPro" id="IPR000297">
    <property type="entry name" value="PPIase_PpiC"/>
</dbReference>
<evidence type="ECO:0000313" key="6">
    <source>
        <dbReference type="Proteomes" id="UP000647133"/>
    </source>
</evidence>
<gene>
    <name evidence="5" type="ORF">IFO69_06255</name>
</gene>
<evidence type="ECO:0000256" key="2">
    <source>
        <dbReference type="PROSITE-ProRule" id="PRU00278"/>
    </source>
</evidence>
<feature type="chain" id="PRO_5046621952" evidence="3">
    <location>
        <begin position="28"/>
        <end position="471"/>
    </location>
</feature>
<feature type="domain" description="PpiC" evidence="4">
    <location>
        <begin position="192"/>
        <end position="293"/>
    </location>
</feature>
<accession>A0ABR9AL63</accession>
<keyword evidence="6" id="KW-1185">Reference proteome</keyword>
<dbReference type="PANTHER" id="PTHR47637:SF1">
    <property type="entry name" value="CHAPERONE SURA"/>
    <property type="match status" value="1"/>
</dbReference>
<dbReference type="InterPro" id="IPR050280">
    <property type="entry name" value="OMP_Chaperone_SurA"/>
</dbReference>
<keyword evidence="1 3" id="KW-0732">Signal</keyword>
<dbReference type="InterPro" id="IPR046357">
    <property type="entry name" value="PPIase_dom_sf"/>
</dbReference>
<dbReference type="PROSITE" id="PS50198">
    <property type="entry name" value="PPIC_PPIASE_2"/>
    <property type="match status" value="2"/>
</dbReference>
<keyword evidence="2" id="KW-0697">Rotamase</keyword>
<sequence length="471" mass="52912">MSLKYMSNITKIVAIGLLCLVSMGLRAQDTDSTSTPAPKPSGQVLDKIVAKVDNYIILESDVQKAYLEAISQSQQGFEAPSRCDVFESLLINKLMVAKAEIDSVIVTDAEVILETNQRFNMVLQQMGGDEEALVQAYGKTAEQLKSEIHDLIKEQKIIGKMRANITQNMAVSPAEVRKFYNQIPRDSLPFFSQEVSVGQIVKKPEASRKEKDRVIQQLNDIKQQILDGETDFATMARKYSEDPGSKAQGGDLGFFRKGELAPEYESMALSLRQGEIGEPVESQFGVHLIQLLEIKGESFNTRHILIKPRPTEEDVNLAYKELDSLRNLIALDSISFAKAAKDFSDDRGTSDNGGFFSDPTTGANRLNLRTLEDPILFFTLDTMNVGTLSQPIRYEQQNPRSGEAEKAVRLLFYKDKYPAHRANLEDDYEKLKAAAKKQKESKALEDWFKIAKEEVFIDIDPDYDRCNALKE</sequence>
<evidence type="ECO:0000313" key="5">
    <source>
        <dbReference type="EMBL" id="MBD8488344.1"/>
    </source>
</evidence>
<dbReference type="Gene3D" id="1.10.4030.10">
    <property type="entry name" value="Porin chaperone SurA, peptide-binding domain"/>
    <property type="match status" value="1"/>
</dbReference>
<dbReference type="SUPFAM" id="SSF109998">
    <property type="entry name" value="Triger factor/SurA peptide-binding domain-like"/>
    <property type="match status" value="1"/>
</dbReference>
<evidence type="ECO:0000259" key="4">
    <source>
        <dbReference type="PROSITE" id="PS50198"/>
    </source>
</evidence>
<dbReference type="Pfam" id="PF00639">
    <property type="entry name" value="Rotamase"/>
    <property type="match status" value="2"/>
</dbReference>